<accession>A0AAV4XG85</accession>
<name>A0AAV4XG85_CAEEX</name>
<evidence type="ECO:0000313" key="2">
    <source>
        <dbReference type="Proteomes" id="UP001054945"/>
    </source>
</evidence>
<proteinExistence type="predicted"/>
<sequence>MLRDRQCVGRKVEVLYAGSARMVEAETVEFICALEERQYEWSGLFLCHCSARMVETEMVRVHLALEEKTVW</sequence>
<gene>
    <name evidence="1" type="ORF">CEXT_419981</name>
</gene>
<dbReference type="EMBL" id="BPLR01017646">
    <property type="protein sequence ID" value="GIY93245.1"/>
    <property type="molecule type" value="Genomic_DNA"/>
</dbReference>
<dbReference type="Proteomes" id="UP001054945">
    <property type="component" value="Unassembled WGS sequence"/>
</dbReference>
<comment type="caution">
    <text evidence="1">The sequence shown here is derived from an EMBL/GenBank/DDBJ whole genome shotgun (WGS) entry which is preliminary data.</text>
</comment>
<dbReference type="AlphaFoldDB" id="A0AAV4XG85"/>
<evidence type="ECO:0000313" key="1">
    <source>
        <dbReference type="EMBL" id="GIY93245.1"/>
    </source>
</evidence>
<protein>
    <submittedName>
        <fullName evidence="1">Uncharacterized protein</fullName>
    </submittedName>
</protein>
<organism evidence="1 2">
    <name type="scientific">Caerostris extrusa</name>
    <name type="common">Bark spider</name>
    <name type="synonym">Caerostris bankana</name>
    <dbReference type="NCBI Taxonomy" id="172846"/>
    <lineage>
        <taxon>Eukaryota</taxon>
        <taxon>Metazoa</taxon>
        <taxon>Ecdysozoa</taxon>
        <taxon>Arthropoda</taxon>
        <taxon>Chelicerata</taxon>
        <taxon>Arachnida</taxon>
        <taxon>Araneae</taxon>
        <taxon>Araneomorphae</taxon>
        <taxon>Entelegynae</taxon>
        <taxon>Araneoidea</taxon>
        <taxon>Araneidae</taxon>
        <taxon>Caerostris</taxon>
    </lineage>
</organism>
<keyword evidence="2" id="KW-1185">Reference proteome</keyword>
<reference evidence="1 2" key="1">
    <citation type="submission" date="2021-06" db="EMBL/GenBank/DDBJ databases">
        <title>Caerostris extrusa draft genome.</title>
        <authorList>
            <person name="Kono N."/>
            <person name="Arakawa K."/>
        </authorList>
    </citation>
    <scope>NUCLEOTIDE SEQUENCE [LARGE SCALE GENOMIC DNA]</scope>
</reference>